<evidence type="ECO:0000313" key="2">
    <source>
        <dbReference type="Proteomes" id="UP000466024"/>
    </source>
</evidence>
<keyword evidence="2" id="KW-1185">Reference proteome</keyword>
<protein>
    <submittedName>
        <fullName evidence="1">EthD family reductase</fullName>
    </submittedName>
</protein>
<reference evidence="1 2" key="1">
    <citation type="submission" date="2019-08" db="EMBL/GenBank/DDBJ databases">
        <title>Bioinformatics analysis of the strain L3 and L5.</title>
        <authorList>
            <person name="Li X."/>
        </authorList>
    </citation>
    <scope>NUCLEOTIDE SEQUENCE [LARGE SCALE GENOMIC DNA]</scope>
    <source>
        <strain evidence="1 2">L3</strain>
    </source>
</reference>
<dbReference type="AlphaFoldDB" id="A0A640WAG6"/>
<dbReference type="SUPFAM" id="SSF54909">
    <property type="entry name" value="Dimeric alpha+beta barrel"/>
    <property type="match status" value="1"/>
</dbReference>
<dbReference type="PANTHER" id="PTHR40260">
    <property type="entry name" value="BLR8190 PROTEIN"/>
    <property type="match status" value="1"/>
</dbReference>
<name>A0A640WAG6_9GAMM</name>
<dbReference type="PANTHER" id="PTHR40260:SF2">
    <property type="entry name" value="BLR8190 PROTEIN"/>
    <property type="match status" value="1"/>
</dbReference>
<proteinExistence type="predicted"/>
<sequence length="97" mass="10898">MMVVCVGDENTRFDREYYATQHLALAMECWGQYGLESAEAFYPAGNGDGWLSIGVYRFRETSDIDVALASPETELVMADVKRFTDATVVMRSLFTPL</sequence>
<dbReference type="NCBIfam" id="TIGR02118">
    <property type="entry name" value="EthD family reductase"/>
    <property type="match status" value="1"/>
</dbReference>
<dbReference type="Gene3D" id="3.30.70.100">
    <property type="match status" value="1"/>
</dbReference>
<dbReference type="EMBL" id="VTPX01000020">
    <property type="protein sequence ID" value="KAA0015574.1"/>
    <property type="molecule type" value="Genomic_DNA"/>
</dbReference>
<comment type="caution">
    <text evidence="1">The sequence shown here is derived from an EMBL/GenBank/DDBJ whole genome shotgun (WGS) entry which is preliminary data.</text>
</comment>
<dbReference type="InterPro" id="IPR011008">
    <property type="entry name" value="Dimeric_a/b-barrel"/>
</dbReference>
<dbReference type="InterPro" id="IPR009799">
    <property type="entry name" value="EthD_dom"/>
</dbReference>
<gene>
    <name evidence="1" type="ORF">F0A16_20280</name>
</gene>
<dbReference type="Proteomes" id="UP000466024">
    <property type="component" value="Unassembled WGS sequence"/>
</dbReference>
<dbReference type="GO" id="GO:0016491">
    <property type="term" value="F:oxidoreductase activity"/>
    <property type="evidence" value="ECO:0007669"/>
    <property type="project" value="InterPro"/>
</dbReference>
<accession>A0A640WAG6</accession>
<evidence type="ECO:0000313" key="1">
    <source>
        <dbReference type="EMBL" id="KAA0015574.1"/>
    </source>
</evidence>
<organism evidence="1 2">
    <name type="scientific">Salinicola corii</name>
    <dbReference type="NCBI Taxonomy" id="2606937"/>
    <lineage>
        <taxon>Bacteria</taxon>
        <taxon>Pseudomonadati</taxon>
        <taxon>Pseudomonadota</taxon>
        <taxon>Gammaproteobacteria</taxon>
        <taxon>Oceanospirillales</taxon>
        <taxon>Halomonadaceae</taxon>
        <taxon>Salinicola</taxon>
    </lineage>
</organism>